<dbReference type="Pfam" id="PF01183">
    <property type="entry name" value="Glyco_hydro_25"/>
    <property type="match status" value="1"/>
</dbReference>
<evidence type="ECO:0000259" key="2">
    <source>
        <dbReference type="PROSITE" id="PS51782"/>
    </source>
</evidence>
<evidence type="ECO:0000256" key="1">
    <source>
        <dbReference type="ARBA" id="ARBA00010646"/>
    </source>
</evidence>
<dbReference type="SUPFAM" id="SSF54106">
    <property type="entry name" value="LysM domain"/>
    <property type="match status" value="2"/>
</dbReference>
<feature type="domain" description="LysM" evidence="2">
    <location>
        <begin position="227"/>
        <end position="271"/>
    </location>
</feature>
<dbReference type="InterPro" id="IPR002053">
    <property type="entry name" value="Glyco_hydro_25"/>
</dbReference>
<dbReference type="PANTHER" id="PTHR33734:SF22">
    <property type="entry name" value="MEMBRANE-BOUND LYTIC MUREIN TRANSGLYCOSYLASE D"/>
    <property type="match status" value="1"/>
</dbReference>
<name>A0A3E0HIN6_9PSEU</name>
<dbReference type="PROSITE" id="PS51782">
    <property type="entry name" value="LYSM"/>
    <property type="match status" value="2"/>
</dbReference>
<dbReference type="InterPro" id="IPR017853">
    <property type="entry name" value="GH"/>
</dbReference>
<dbReference type="SUPFAM" id="SSF51445">
    <property type="entry name" value="(Trans)glycosidases"/>
    <property type="match status" value="1"/>
</dbReference>
<proteinExistence type="inferred from homology"/>
<comment type="similarity">
    <text evidence="1">Belongs to the glycosyl hydrolase 25 family.</text>
</comment>
<dbReference type="RefSeq" id="WP_116176091.1">
    <property type="nucleotide sequence ID" value="NZ_CP144375.1"/>
</dbReference>
<dbReference type="CDD" id="cd00599">
    <property type="entry name" value="GH25_muramidase"/>
    <property type="match status" value="1"/>
</dbReference>
<sequence>MPDFGIDVSQWNNVTDWNAVSGNNISYTSVKLTQGDYYFSPTCVAQVDGARGAGIAAGGYHFGDPGPGVGANVDTFAGMATKLGVLGAGSFLPMLDIEDSPTDHIHWDAGTANGFVADWIRLLREATGVQRVAVYASLSTWRNTLRPDEWADGDVAVWLALFNGAPGDTGGYSHPRLALHQHSDEGVVPGVAGPVDRDVTVGAFTLADLTLGGSGPVPPPPPPPSGRTYTVQAGDTLSGIAARFGTTWQHLQQINGIADPNRIFPGQVLLIDGPEPARRTYTVQPGDTLSGIAARFGTTYQAIAAANGIANPNVIFPGQVLIIP</sequence>
<dbReference type="OrthoDB" id="3698205at2"/>
<dbReference type="GO" id="GO:0016998">
    <property type="term" value="P:cell wall macromolecule catabolic process"/>
    <property type="evidence" value="ECO:0007669"/>
    <property type="project" value="InterPro"/>
</dbReference>
<dbReference type="PROSITE" id="PS51904">
    <property type="entry name" value="GLYCOSYL_HYDROL_F25_2"/>
    <property type="match status" value="1"/>
</dbReference>
<dbReference type="Pfam" id="PF01476">
    <property type="entry name" value="LysM"/>
    <property type="match status" value="2"/>
</dbReference>
<feature type="domain" description="LysM" evidence="2">
    <location>
        <begin position="279"/>
        <end position="323"/>
    </location>
</feature>
<dbReference type="CDD" id="cd00118">
    <property type="entry name" value="LysM"/>
    <property type="match status" value="2"/>
</dbReference>
<dbReference type="InterPro" id="IPR018392">
    <property type="entry name" value="LysM"/>
</dbReference>
<evidence type="ECO:0000313" key="4">
    <source>
        <dbReference type="Proteomes" id="UP000256269"/>
    </source>
</evidence>
<dbReference type="SMART" id="SM00257">
    <property type="entry name" value="LysM"/>
    <property type="match status" value="2"/>
</dbReference>
<dbReference type="Proteomes" id="UP000256269">
    <property type="component" value="Unassembled WGS sequence"/>
</dbReference>
<accession>A0A3E0HIN6</accession>
<dbReference type="AlphaFoldDB" id="A0A3E0HIN6"/>
<gene>
    <name evidence="3" type="ORF">BCF44_10747</name>
</gene>
<dbReference type="EMBL" id="QUNO01000007">
    <property type="protein sequence ID" value="REH45915.1"/>
    <property type="molecule type" value="Genomic_DNA"/>
</dbReference>
<dbReference type="PANTHER" id="PTHR33734">
    <property type="entry name" value="LYSM DOMAIN-CONTAINING GPI-ANCHORED PROTEIN 2"/>
    <property type="match status" value="1"/>
</dbReference>
<dbReference type="InterPro" id="IPR036779">
    <property type="entry name" value="LysM_dom_sf"/>
</dbReference>
<keyword evidence="4" id="KW-1185">Reference proteome</keyword>
<protein>
    <submittedName>
        <fullName evidence="3">LysM domain-containing protein</fullName>
    </submittedName>
</protein>
<dbReference type="Gene3D" id="3.10.350.10">
    <property type="entry name" value="LysM domain"/>
    <property type="match status" value="2"/>
</dbReference>
<dbReference type="Gene3D" id="3.20.20.80">
    <property type="entry name" value="Glycosidases"/>
    <property type="match status" value="1"/>
</dbReference>
<comment type="caution">
    <text evidence="3">The sequence shown here is derived from an EMBL/GenBank/DDBJ whole genome shotgun (WGS) entry which is preliminary data.</text>
</comment>
<reference evidence="3 4" key="1">
    <citation type="submission" date="2018-08" db="EMBL/GenBank/DDBJ databases">
        <title>Genomic Encyclopedia of Archaeal and Bacterial Type Strains, Phase II (KMG-II): from individual species to whole genera.</title>
        <authorList>
            <person name="Goeker M."/>
        </authorList>
    </citation>
    <scope>NUCLEOTIDE SEQUENCE [LARGE SCALE GENOMIC DNA]</scope>
    <source>
        <strain evidence="3 4">DSM 45791</strain>
    </source>
</reference>
<dbReference type="GO" id="GO:0003796">
    <property type="term" value="F:lysozyme activity"/>
    <property type="evidence" value="ECO:0007669"/>
    <property type="project" value="InterPro"/>
</dbReference>
<dbReference type="GO" id="GO:0009253">
    <property type="term" value="P:peptidoglycan catabolic process"/>
    <property type="evidence" value="ECO:0007669"/>
    <property type="project" value="InterPro"/>
</dbReference>
<evidence type="ECO:0000313" key="3">
    <source>
        <dbReference type="EMBL" id="REH45915.1"/>
    </source>
</evidence>
<organism evidence="3 4">
    <name type="scientific">Kutzneria buriramensis</name>
    <dbReference type="NCBI Taxonomy" id="1045776"/>
    <lineage>
        <taxon>Bacteria</taxon>
        <taxon>Bacillati</taxon>
        <taxon>Actinomycetota</taxon>
        <taxon>Actinomycetes</taxon>
        <taxon>Pseudonocardiales</taxon>
        <taxon>Pseudonocardiaceae</taxon>
        <taxon>Kutzneria</taxon>
    </lineage>
</organism>